<protein>
    <recommendedName>
        <fullName evidence="5">UDP-2,3-diacylglucosamine pyrophosphatase LpxI</fullName>
    </recommendedName>
</protein>
<dbReference type="RefSeq" id="WP_146662565.1">
    <property type="nucleotide sequence ID" value="NZ_CP019791.1"/>
</dbReference>
<dbReference type="KEGG" id="alus:STSP2_02242"/>
<evidence type="ECO:0000259" key="1">
    <source>
        <dbReference type="Pfam" id="PF06230"/>
    </source>
</evidence>
<reference evidence="4" key="1">
    <citation type="submission" date="2017-02" db="EMBL/GenBank/DDBJ databases">
        <title>Comparative genomics and description of representatives of a novel lineage of planctomycetes thriving in anoxic sediments.</title>
        <authorList>
            <person name="Spring S."/>
            <person name="Bunk B."/>
            <person name="Sproer C."/>
        </authorList>
    </citation>
    <scope>NUCLEOTIDE SEQUENCE [LARGE SCALE GENOMIC DNA]</scope>
    <source>
        <strain evidence="4">ST-NAGAB-D1</strain>
    </source>
</reference>
<proteinExistence type="predicted"/>
<sequence length="282" mass="31102">MPSRTPKQTLGLIAGEGRLPFLVADGARRAGLRVVCVGLADSADPELADHTDVFFEGVVTRPAGWMRKLRKQGVSSTIMVGRVKKTAMYTPWRIIRYLPDWRALRIWYWRLGKTDKRDDTVLNAIAAELASGDIILEDSTMYCKEHIAEKGVMTKTQPGATIKEDIEFGWQIVKRLGELDIGQAVAIREKDIIAVEAIEGTAKMIKRAGELCPKGRWTLIKAAKPHQDMRFDVPCVGPDTVENLAENGASCMVVEAGKTLILDKPETIQLADKLGVAIVGHE</sequence>
<gene>
    <name evidence="3" type="ORF">STSP2_02242</name>
</gene>
<dbReference type="InterPro" id="IPR010415">
    <property type="entry name" value="LpxI_C"/>
</dbReference>
<evidence type="ECO:0000313" key="3">
    <source>
        <dbReference type="EMBL" id="AQT69057.1"/>
    </source>
</evidence>
<dbReference type="AlphaFoldDB" id="A0A1U9NMN2"/>
<dbReference type="STRING" id="1936003.STSP2_02242"/>
<dbReference type="PANTHER" id="PTHR39962:SF1">
    <property type="entry name" value="LPXI FAMILY PROTEIN"/>
    <property type="match status" value="1"/>
</dbReference>
<dbReference type="InterPro" id="IPR043167">
    <property type="entry name" value="LpxI_C_sf"/>
</dbReference>
<dbReference type="Gene3D" id="3.40.50.20">
    <property type="match status" value="1"/>
</dbReference>
<dbReference type="InterPro" id="IPR041255">
    <property type="entry name" value="LpxI_N"/>
</dbReference>
<dbReference type="OrthoDB" id="9789836at2"/>
<evidence type="ECO:0008006" key="5">
    <source>
        <dbReference type="Google" id="ProtNLM"/>
    </source>
</evidence>
<feature type="domain" description="LpxI N-terminal" evidence="2">
    <location>
        <begin position="10"/>
        <end position="145"/>
    </location>
</feature>
<evidence type="ECO:0000259" key="2">
    <source>
        <dbReference type="Pfam" id="PF17930"/>
    </source>
</evidence>
<dbReference type="Pfam" id="PF17930">
    <property type="entry name" value="LpxI_N"/>
    <property type="match status" value="1"/>
</dbReference>
<dbReference type="Gene3D" id="3.40.140.80">
    <property type="match status" value="1"/>
</dbReference>
<accession>A0A1U9NMN2</accession>
<evidence type="ECO:0000313" key="4">
    <source>
        <dbReference type="Proteomes" id="UP000189674"/>
    </source>
</evidence>
<name>A0A1U9NMN2_9BACT</name>
<dbReference type="Pfam" id="PF06230">
    <property type="entry name" value="LpxI_C"/>
    <property type="match status" value="1"/>
</dbReference>
<dbReference type="Proteomes" id="UP000189674">
    <property type="component" value="Chromosome"/>
</dbReference>
<keyword evidence="4" id="KW-1185">Reference proteome</keyword>
<dbReference type="PANTHER" id="PTHR39962">
    <property type="entry name" value="BLL4848 PROTEIN"/>
    <property type="match status" value="1"/>
</dbReference>
<organism evidence="3 4">
    <name type="scientific">Anaerohalosphaera lusitana</name>
    <dbReference type="NCBI Taxonomy" id="1936003"/>
    <lineage>
        <taxon>Bacteria</taxon>
        <taxon>Pseudomonadati</taxon>
        <taxon>Planctomycetota</taxon>
        <taxon>Phycisphaerae</taxon>
        <taxon>Sedimentisphaerales</taxon>
        <taxon>Anaerohalosphaeraceae</taxon>
        <taxon>Anaerohalosphaera</taxon>
    </lineage>
</organism>
<dbReference type="EMBL" id="CP019791">
    <property type="protein sequence ID" value="AQT69057.1"/>
    <property type="molecule type" value="Genomic_DNA"/>
</dbReference>
<dbReference type="InterPro" id="IPR053174">
    <property type="entry name" value="LpxI"/>
</dbReference>
<feature type="domain" description="LpxI C-terminal" evidence="1">
    <location>
        <begin position="150"/>
        <end position="279"/>
    </location>
</feature>